<comment type="caution">
    <text evidence="14">The sequence shown here is derived from an EMBL/GenBank/DDBJ whole genome shotgun (WGS) entry which is preliminary data.</text>
</comment>
<comment type="similarity">
    <text evidence="10">Belongs to the MurCDEF family. MurF subfamily.</text>
</comment>
<evidence type="ECO:0000256" key="1">
    <source>
        <dbReference type="ARBA" id="ARBA00022490"/>
    </source>
</evidence>
<dbReference type="InterPro" id="IPR051046">
    <property type="entry name" value="MurCDEF_CellWall_CoF430Synth"/>
</dbReference>
<evidence type="ECO:0000256" key="7">
    <source>
        <dbReference type="ARBA" id="ARBA00022984"/>
    </source>
</evidence>
<keyword evidence="4 10" id="KW-0547">Nucleotide-binding</keyword>
<evidence type="ECO:0000259" key="12">
    <source>
        <dbReference type="Pfam" id="PF02875"/>
    </source>
</evidence>
<sequence>MKIKLAEVATAVNALNDINEYANVEITSVAFDSRDLKPGALFIPLVADNDGHEFLANARTNGAVATLWAHDHADSAPVDFPTVLVEDTLVGLQELARDYLAKMSPKVVAITGSNGKTTTKDLIAAIGSTQYNTIKTPENFNNEIGVPITILRMEKSTELLVVEMGMDRFGQLEFLSDLVKPDMAVITMIGEAHIEFFKTRDHIADAKMEIVSGLQEAGLFVYNGDEPLLQERALKVQQAKETFGLTADNDIYATEIETGDYATSFVTNKWPDLTFTIPVVGEYNVANALAALAIGSQLKISPENLQVALRNVVLTANRTQWLKNHDDVRILSDVYNSNPTAVKEVVKVFKDTTTTGKRAVVLGDMLELGEDSRALHASLADSLNPTEIQEVFLMGPDMGALVDVLVDKYPKDQLHYYPELDKIQLIADLKATLASDDVVLLKGSHGIHLEQVLSALMQ</sequence>
<dbReference type="Pfam" id="PF08245">
    <property type="entry name" value="Mur_ligase_M"/>
    <property type="match status" value="1"/>
</dbReference>
<accession>A0ABM8Z608</accession>
<feature type="domain" description="Mur ligase C-terminal" evidence="12">
    <location>
        <begin position="318"/>
        <end position="444"/>
    </location>
</feature>
<protein>
    <recommendedName>
        <fullName evidence="10 11">UDP-N-acetylmuramoyl-tripeptide--D-alanyl-D-alanine ligase</fullName>
        <ecNumber evidence="10 11">6.3.2.10</ecNumber>
    </recommendedName>
    <alternativeName>
        <fullName evidence="10">D-alanyl-D-alanine-adding enzyme</fullName>
    </alternativeName>
</protein>
<evidence type="ECO:0000259" key="13">
    <source>
        <dbReference type="Pfam" id="PF08245"/>
    </source>
</evidence>
<dbReference type="PANTHER" id="PTHR43024">
    <property type="entry name" value="UDP-N-ACETYLMURAMOYL-TRIPEPTIDE--D-ALANYL-D-ALANINE LIGASE"/>
    <property type="match status" value="1"/>
</dbReference>
<evidence type="ECO:0000256" key="9">
    <source>
        <dbReference type="ARBA" id="ARBA00023316"/>
    </source>
</evidence>
<dbReference type="Proteomes" id="UP000789707">
    <property type="component" value="Unassembled WGS sequence"/>
</dbReference>
<keyword evidence="7 10" id="KW-0573">Peptidoglycan synthesis</keyword>
<evidence type="ECO:0000256" key="11">
    <source>
        <dbReference type="RuleBase" id="RU004136"/>
    </source>
</evidence>
<dbReference type="InterPro" id="IPR036565">
    <property type="entry name" value="Mur-like_cat_sf"/>
</dbReference>
<dbReference type="Pfam" id="PF02875">
    <property type="entry name" value="Mur_ligase_C"/>
    <property type="match status" value="1"/>
</dbReference>
<dbReference type="GO" id="GO:0047480">
    <property type="term" value="F:UDP-N-acetylmuramoyl-tripeptide-D-alanyl-D-alanine ligase activity"/>
    <property type="evidence" value="ECO:0007669"/>
    <property type="project" value="UniProtKB-EC"/>
</dbReference>
<evidence type="ECO:0000313" key="14">
    <source>
        <dbReference type="EMBL" id="CAH0416632.1"/>
    </source>
</evidence>
<keyword evidence="8 10" id="KW-0131">Cell cycle</keyword>
<evidence type="ECO:0000313" key="15">
    <source>
        <dbReference type="Proteomes" id="UP000789707"/>
    </source>
</evidence>
<evidence type="ECO:0000256" key="5">
    <source>
        <dbReference type="ARBA" id="ARBA00022840"/>
    </source>
</evidence>
<keyword evidence="1 10" id="KW-0963">Cytoplasm</keyword>
<reference evidence="14 15" key="1">
    <citation type="submission" date="2021-11" db="EMBL/GenBank/DDBJ databases">
        <authorList>
            <person name="Depoorter E."/>
        </authorList>
    </citation>
    <scope>NUCLEOTIDE SEQUENCE [LARGE SCALE GENOMIC DNA]</scope>
    <source>
        <strain evidence="14 15">LMG 24289</strain>
    </source>
</reference>
<dbReference type="Gene3D" id="3.90.190.20">
    <property type="entry name" value="Mur ligase, C-terminal domain"/>
    <property type="match status" value="1"/>
</dbReference>
<dbReference type="EMBL" id="CAKKNS010000003">
    <property type="protein sequence ID" value="CAH0416632.1"/>
    <property type="molecule type" value="Genomic_DNA"/>
</dbReference>
<dbReference type="HAMAP" id="MF_02019">
    <property type="entry name" value="MurF"/>
    <property type="match status" value="1"/>
</dbReference>
<comment type="subcellular location">
    <subcellularLocation>
        <location evidence="10 11">Cytoplasm</location>
    </subcellularLocation>
</comment>
<dbReference type="InterPro" id="IPR005863">
    <property type="entry name" value="UDP-N-AcMur_synth"/>
</dbReference>
<comment type="function">
    <text evidence="10 11">Involved in cell wall formation. Catalyzes the final step in the synthesis of UDP-N-acetylmuramoyl-pentapeptide, the precursor of murein.</text>
</comment>
<name>A0ABM8Z608_9LACO</name>
<keyword evidence="3 10" id="KW-0132">Cell division</keyword>
<organism evidence="14 15">
    <name type="scientific">Periweissella fabaria</name>
    <dbReference type="NCBI Taxonomy" id="546157"/>
    <lineage>
        <taxon>Bacteria</taxon>
        <taxon>Bacillati</taxon>
        <taxon>Bacillota</taxon>
        <taxon>Bacilli</taxon>
        <taxon>Lactobacillales</taxon>
        <taxon>Lactobacillaceae</taxon>
        <taxon>Periweissella</taxon>
    </lineage>
</organism>
<dbReference type="InterPro" id="IPR036615">
    <property type="entry name" value="Mur_ligase_C_dom_sf"/>
</dbReference>
<dbReference type="RefSeq" id="WP_230096672.1">
    <property type="nucleotide sequence ID" value="NZ_CAKKNS010000003.1"/>
</dbReference>
<evidence type="ECO:0000256" key="10">
    <source>
        <dbReference type="HAMAP-Rule" id="MF_02019"/>
    </source>
</evidence>
<dbReference type="Gene3D" id="3.40.1390.10">
    <property type="entry name" value="MurE/MurF, N-terminal domain"/>
    <property type="match status" value="1"/>
</dbReference>
<comment type="catalytic activity">
    <reaction evidence="10">
        <text>UDP-N-acetyl-alpha-D-muramoyl-L-alanyl-gamma-D-glutamyl-L-lysine + D-alanyl-D-alanine + ATP = UDP-N-acetyl-alpha-D-muramoyl-L-alanyl-gamma-D-glutamyl-L-lysyl-D-alanyl-D-alanine + ADP + phosphate + H(+)</text>
        <dbReference type="Rhea" id="RHEA:16085"/>
        <dbReference type="ChEBI" id="CHEBI:15378"/>
        <dbReference type="ChEBI" id="CHEBI:30616"/>
        <dbReference type="ChEBI" id="CHEBI:43474"/>
        <dbReference type="ChEBI" id="CHEBI:57822"/>
        <dbReference type="ChEBI" id="CHEBI:70758"/>
        <dbReference type="ChEBI" id="CHEBI:83903"/>
        <dbReference type="ChEBI" id="CHEBI:456216"/>
        <dbReference type="EC" id="6.3.2.10"/>
    </reaction>
</comment>
<evidence type="ECO:0000256" key="2">
    <source>
        <dbReference type="ARBA" id="ARBA00022598"/>
    </source>
</evidence>
<dbReference type="PANTHER" id="PTHR43024:SF1">
    <property type="entry name" value="UDP-N-ACETYLMURAMOYL-TRIPEPTIDE--D-ALANYL-D-ALANINE LIGASE"/>
    <property type="match status" value="1"/>
</dbReference>
<proteinExistence type="inferred from homology"/>
<dbReference type="SUPFAM" id="SSF53244">
    <property type="entry name" value="MurD-like peptide ligases, peptide-binding domain"/>
    <property type="match status" value="1"/>
</dbReference>
<evidence type="ECO:0000256" key="4">
    <source>
        <dbReference type="ARBA" id="ARBA00022741"/>
    </source>
</evidence>
<evidence type="ECO:0000256" key="6">
    <source>
        <dbReference type="ARBA" id="ARBA00022960"/>
    </source>
</evidence>
<keyword evidence="5 10" id="KW-0067">ATP-binding</keyword>
<dbReference type="NCBIfam" id="TIGR01143">
    <property type="entry name" value="murF"/>
    <property type="match status" value="1"/>
</dbReference>
<dbReference type="Gene3D" id="3.40.1190.10">
    <property type="entry name" value="Mur-like, catalytic domain"/>
    <property type="match status" value="1"/>
</dbReference>
<dbReference type="SUPFAM" id="SSF53623">
    <property type="entry name" value="MurD-like peptide ligases, catalytic domain"/>
    <property type="match status" value="1"/>
</dbReference>
<dbReference type="EC" id="6.3.2.10" evidence="10 11"/>
<feature type="binding site" evidence="10">
    <location>
        <begin position="112"/>
        <end position="118"/>
    </location>
    <ligand>
        <name>ATP</name>
        <dbReference type="ChEBI" id="CHEBI:30616"/>
    </ligand>
</feature>
<keyword evidence="9 10" id="KW-0961">Cell wall biogenesis/degradation</keyword>
<keyword evidence="15" id="KW-1185">Reference proteome</keyword>
<comment type="catalytic activity">
    <reaction evidence="11">
        <text>D-alanyl-D-alanine + UDP-N-acetyl-alpha-D-muramoyl-L-alanyl-gamma-D-glutamyl-meso-2,6-diaminopimelate + ATP = UDP-N-acetyl-alpha-D-muramoyl-L-alanyl-gamma-D-glutamyl-meso-2,6-diaminopimeloyl-D-alanyl-D-alanine + ADP + phosphate + H(+)</text>
        <dbReference type="Rhea" id="RHEA:28374"/>
        <dbReference type="ChEBI" id="CHEBI:15378"/>
        <dbReference type="ChEBI" id="CHEBI:30616"/>
        <dbReference type="ChEBI" id="CHEBI:43474"/>
        <dbReference type="ChEBI" id="CHEBI:57822"/>
        <dbReference type="ChEBI" id="CHEBI:61386"/>
        <dbReference type="ChEBI" id="CHEBI:83905"/>
        <dbReference type="ChEBI" id="CHEBI:456216"/>
        <dbReference type="EC" id="6.3.2.10"/>
    </reaction>
</comment>
<dbReference type="InterPro" id="IPR004101">
    <property type="entry name" value="Mur_ligase_C"/>
</dbReference>
<dbReference type="SUPFAM" id="SSF63418">
    <property type="entry name" value="MurE/MurF N-terminal domain"/>
    <property type="match status" value="1"/>
</dbReference>
<dbReference type="InterPro" id="IPR035911">
    <property type="entry name" value="MurE/MurF_N"/>
</dbReference>
<evidence type="ECO:0000256" key="3">
    <source>
        <dbReference type="ARBA" id="ARBA00022618"/>
    </source>
</evidence>
<keyword evidence="2 10" id="KW-0436">Ligase</keyword>
<feature type="domain" description="Mur ligase central" evidence="13">
    <location>
        <begin position="110"/>
        <end position="294"/>
    </location>
</feature>
<dbReference type="InterPro" id="IPR013221">
    <property type="entry name" value="Mur_ligase_cen"/>
</dbReference>
<keyword evidence="6 10" id="KW-0133">Cell shape</keyword>
<evidence type="ECO:0000256" key="8">
    <source>
        <dbReference type="ARBA" id="ARBA00023306"/>
    </source>
</evidence>
<comment type="pathway">
    <text evidence="10 11">Cell wall biogenesis; peptidoglycan biosynthesis.</text>
</comment>
<gene>
    <name evidence="10 14" type="primary">murF</name>
    <name evidence="14" type="ORF">WFA24289_00940</name>
</gene>